<feature type="region of interest" description="Disordered" evidence="1">
    <location>
        <begin position="578"/>
        <end position="624"/>
    </location>
</feature>
<dbReference type="Gene3D" id="3.50.50.60">
    <property type="entry name" value="FAD/NAD(P)-binding domain"/>
    <property type="match status" value="1"/>
</dbReference>
<proteinExistence type="predicted"/>
<evidence type="ECO:0000256" key="1">
    <source>
        <dbReference type="SAM" id="MobiDB-lite"/>
    </source>
</evidence>
<dbReference type="SUPFAM" id="SSF51905">
    <property type="entry name" value="FAD/NAD(P)-binding domain"/>
    <property type="match status" value="1"/>
</dbReference>
<dbReference type="SUPFAM" id="SSF54373">
    <property type="entry name" value="FAD-linked reductases, C-terminal domain"/>
    <property type="match status" value="1"/>
</dbReference>
<keyword evidence="4" id="KW-1185">Reference proteome</keyword>
<accession>A0AAE1BSM9</accession>
<dbReference type="GO" id="GO:0016491">
    <property type="term" value="F:oxidoreductase activity"/>
    <property type="evidence" value="ECO:0007669"/>
    <property type="project" value="InterPro"/>
</dbReference>
<organism evidence="3 4">
    <name type="scientific">Petrolisthes cinctipes</name>
    <name type="common">Flat porcelain crab</name>
    <dbReference type="NCBI Taxonomy" id="88211"/>
    <lineage>
        <taxon>Eukaryota</taxon>
        <taxon>Metazoa</taxon>
        <taxon>Ecdysozoa</taxon>
        <taxon>Arthropoda</taxon>
        <taxon>Crustacea</taxon>
        <taxon>Multicrustacea</taxon>
        <taxon>Malacostraca</taxon>
        <taxon>Eumalacostraca</taxon>
        <taxon>Eucarida</taxon>
        <taxon>Decapoda</taxon>
        <taxon>Pleocyemata</taxon>
        <taxon>Anomura</taxon>
        <taxon>Galatheoidea</taxon>
        <taxon>Porcellanidae</taxon>
        <taxon>Petrolisthes</taxon>
    </lineage>
</organism>
<sequence length="841" mass="94122">MSDFFNKCVMTVSNEFGADSWRNFSARDADNFQPLGQHHGWEGGMDGFIKYLLAKIPPRKIRMASPICKVFWDVGGGRQVLVVTADGSSYLAQHLVVTLPLGVLQERHSYTFVPALSTTIYTALMGVQPGAVNKLALGWAAPWWGSQPFNMLIFWKTFAFPPEMEWVSSIVQVRSVSNYPAQMEVTVTGAASRMMETLDPETVITHLMAFLRSVNSAFVIPLPLFFHRQVTQIIVVLDANRKSNFCSQTVMFGGEHTSTDRYGTVDGAFLSGVRAAHWVITQLDQKWKHAGGQNLFCRQNIPVNYYDLYKDPSSFYQKANKFCEPKYDSEEVLVKSQKKNKRKKNPQVNMQGKENETQSPPLDNQAPGIPVFTHHLPVLGIGLVTETPTSPHNYRTPLRPSDLAGKETVDTQFTNIESRIHTGNFYLPDVMDGVKATGNGNLFIQDTVGTVKRTDTMTYADDVVDDLIKLVGLQNDETKERGNNKRKKNKPKQNRNRNSSNNSQNRRKGSKWKNRIRENQRPSLSETVSPPVQDETTSVPDNSDGQTHVHYHFKDLSNRKKTPPEVAIDTTTMNVKDNVPLYTNGRLGNDQGHLSQRLSGTQFDRIKSEDKTPDTEGSLHQPDVNPNLLSIIKIITALTKRGHNSSEMHPIRKGNHSSDVILVNTSISSSSLASGSQVVPASLLPSPQGNPELGSTTLDPLTAYIMNMQHHGSGPHKFSSNKRIIKGGRRNKRNKKRKKNKDAERPKLQLKKKTDQLTEQLKDIARDYVKEMQQTPNAMDSTHSNMNLSNDEGDLKVIKTKRPPVIFPQVGISHSIPSLHTKATGNTFSSLLIPPRDVLTR</sequence>
<feature type="compositionally biased region" description="Basic residues" evidence="1">
    <location>
        <begin position="719"/>
        <end position="740"/>
    </location>
</feature>
<feature type="compositionally biased region" description="Basic residues" evidence="1">
    <location>
        <begin position="336"/>
        <end position="345"/>
    </location>
</feature>
<dbReference type="Proteomes" id="UP001286313">
    <property type="component" value="Unassembled WGS sequence"/>
</dbReference>
<feature type="domain" description="Amine oxidase" evidence="2">
    <location>
        <begin position="31"/>
        <end position="277"/>
    </location>
</feature>
<dbReference type="PANTHER" id="PTHR10742">
    <property type="entry name" value="FLAVIN MONOAMINE OXIDASE"/>
    <property type="match status" value="1"/>
</dbReference>
<feature type="compositionally biased region" description="Polar residues" evidence="1">
    <location>
        <begin position="592"/>
        <end position="602"/>
    </location>
</feature>
<gene>
    <name evidence="3" type="ORF">Pcinc_039305</name>
</gene>
<feature type="compositionally biased region" description="Polar residues" evidence="1">
    <location>
        <begin position="346"/>
        <end position="362"/>
    </location>
</feature>
<feature type="region of interest" description="Disordered" evidence="1">
    <location>
        <begin position="335"/>
        <end position="369"/>
    </location>
</feature>
<reference evidence="3" key="1">
    <citation type="submission" date="2023-10" db="EMBL/GenBank/DDBJ databases">
        <title>Genome assemblies of two species of porcelain crab, Petrolisthes cinctipes and Petrolisthes manimaculis (Anomura: Porcellanidae).</title>
        <authorList>
            <person name="Angst P."/>
        </authorList>
    </citation>
    <scope>NUCLEOTIDE SEQUENCE</scope>
    <source>
        <strain evidence="3">PB745_01</strain>
        <tissue evidence="3">Gill</tissue>
    </source>
</reference>
<dbReference type="InterPro" id="IPR036188">
    <property type="entry name" value="FAD/NAD-bd_sf"/>
</dbReference>
<feature type="compositionally biased region" description="Basic residues" evidence="1">
    <location>
        <begin position="484"/>
        <end position="495"/>
    </location>
</feature>
<dbReference type="InterPro" id="IPR050281">
    <property type="entry name" value="Flavin_monoamine_oxidase"/>
</dbReference>
<dbReference type="Pfam" id="PF01593">
    <property type="entry name" value="Amino_oxidase"/>
    <property type="match status" value="1"/>
</dbReference>
<feature type="compositionally biased region" description="Basic and acidic residues" evidence="1">
    <location>
        <begin position="604"/>
        <end position="614"/>
    </location>
</feature>
<dbReference type="InterPro" id="IPR002937">
    <property type="entry name" value="Amino_oxidase"/>
</dbReference>
<name>A0AAE1BSM9_PETCI</name>
<evidence type="ECO:0000313" key="4">
    <source>
        <dbReference type="Proteomes" id="UP001286313"/>
    </source>
</evidence>
<evidence type="ECO:0000313" key="3">
    <source>
        <dbReference type="EMBL" id="KAK3854200.1"/>
    </source>
</evidence>
<dbReference type="EMBL" id="JAWQEG010006668">
    <property type="protein sequence ID" value="KAK3854200.1"/>
    <property type="molecule type" value="Genomic_DNA"/>
</dbReference>
<evidence type="ECO:0000259" key="2">
    <source>
        <dbReference type="Pfam" id="PF01593"/>
    </source>
</evidence>
<feature type="compositionally biased region" description="Polar residues" evidence="1">
    <location>
        <begin position="521"/>
        <end position="546"/>
    </location>
</feature>
<feature type="region of interest" description="Disordered" evidence="1">
    <location>
        <begin position="708"/>
        <end position="747"/>
    </location>
</feature>
<dbReference type="PANTHER" id="PTHR10742:SF410">
    <property type="entry name" value="LYSINE-SPECIFIC HISTONE DEMETHYLASE 2"/>
    <property type="match status" value="1"/>
</dbReference>
<dbReference type="AlphaFoldDB" id="A0AAE1BSM9"/>
<comment type="caution">
    <text evidence="3">The sequence shown here is derived from an EMBL/GenBank/DDBJ whole genome shotgun (WGS) entry which is preliminary data.</text>
</comment>
<feature type="compositionally biased region" description="Basic residues" evidence="1">
    <location>
        <begin position="505"/>
        <end position="514"/>
    </location>
</feature>
<protein>
    <recommendedName>
        <fullName evidence="2">Amine oxidase domain-containing protein</fullName>
    </recommendedName>
</protein>
<feature type="region of interest" description="Disordered" evidence="1">
    <location>
        <begin position="475"/>
        <end position="566"/>
    </location>
</feature>